<dbReference type="InterPro" id="IPR006303">
    <property type="entry name" value="FliR"/>
</dbReference>
<protein>
    <recommendedName>
        <fullName evidence="3 9">Flagellar biosynthetic protein FliR</fullName>
    </recommendedName>
</protein>
<sequence>MLTLTSVEINAWIAGLLWPLTRILGMIASAPLFGHASVPNQVKLILGVLLALIIAPTVPAIPALDPMSYAGLLILVQELLVGLAMGFAMRLVFAAIEYAGELASSTMGFSFASFFDPTTQGRSAAISQFLSMVATMAFLAVNAHLVLLAALSESFVSLPISATPLSSAAPLELARLGSRIFSAGLQIALPIIAALLITNVALGILTRAAPQLNIFGIGFPITLGVGMLTLSVAMPYLNTPIQNLFNEGIEAGRRIPRAAAERVPPALAPQLPVPAPAPAPAAPAAP</sequence>
<evidence type="ECO:0000256" key="2">
    <source>
        <dbReference type="ARBA" id="ARBA00009772"/>
    </source>
</evidence>
<comment type="subcellular location">
    <subcellularLocation>
        <location evidence="10">Cell membrane</location>
        <topology evidence="10">Multi-pass membrane protein</topology>
    </subcellularLocation>
    <subcellularLocation>
        <location evidence="10">Bacterial flagellum basal body</location>
    </subcellularLocation>
</comment>
<dbReference type="PANTHER" id="PTHR30065">
    <property type="entry name" value="FLAGELLAR BIOSYNTHETIC PROTEIN FLIR"/>
    <property type="match status" value="1"/>
</dbReference>
<proteinExistence type="inferred from homology"/>
<dbReference type="EMBL" id="JBHSMS010000003">
    <property type="protein sequence ID" value="MFC5509590.1"/>
    <property type="molecule type" value="Genomic_DNA"/>
</dbReference>
<keyword evidence="11" id="KW-0282">Flagellum</keyword>
<feature type="transmembrane region" description="Helical" evidence="10">
    <location>
        <begin position="129"/>
        <end position="151"/>
    </location>
</feature>
<keyword evidence="7 10" id="KW-0472">Membrane</keyword>
<evidence type="ECO:0000313" key="12">
    <source>
        <dbReference type="Proteomes" id="UP001596031"/>
    </source>
</evidence>
<evidence type="ECO:0000256" key="6">
    <source>
        <dbReference type="ARBA" id="ARBA00022989"/>
    </source>
</evidence>
<accession>A0ABW0PAR5</accession>
<feature type="transmembrane region" description="Helical" evidence="10">
    <location>
        <begin position="214"/>
        <end position="237"/>
    </location>
</feature>
<comment type="caution">
    <text evidence="11">The sequence shown here is derived from an EMBL/GenBank/DDBJ whole genome shotgun (WGS) entry which is preliminary data.</text>
</comment>
<keyword evidence="11" id="KW-0966">Cell projection</keyword>
<feature type="transmembrane region" description="Helical" evidence="10">
    <location>
        <begin position="70"/>
        <end position="93"/>
    </location>
</feature>
<evidence type="ECO:0000256" key="9">
    <source>
        <dbReference type="NCBIfam" id="TIGR01400"/>
    </source>
</evidence>
<keyword evidence="11" id="KW-0969">Cilium</keyword>
<evidence type="ECO:0000256" key="8">
    <source>
        <dbReference type="ARBA" id="ARBA00023143"/>
    </source>
</evidence>
<feature type="transmembrane region" description="Helical" evidence="10">
    <location>
        <begin position="180"/>
        <end position="202"/>
    </location>
</feature>
<comment type="similarity">
    <text evidence="2 10">Belongs to the FliR/MopE/SpaR family.</text>
</comment>
<comment type="function">
    <text evidence="1 10">Role in flagellar biosynthesis.</text>
</comment>
<dbReference type="PANTHER" id="PTHR30065:SF8">
    <property type="entry name" value="FLAGELLAR BIOSYNTHETIC PROTEIN FLIR"/>
    <property type="match status" value="1"/>
</dbReference>
<keyword evidence="5 10" id="KW-0812">Transmembrane</keyword>
<feature type="transmembrane region" description="Helical" evidence="10">
    <location>
        <begin position="12"/>
        <end position="32"/>
    </location>
</feature>
<keyword evidence="4 10" id="KW-1003">Cell membrane</keyword>
<dbReference type="PRINTS" id="PR00953">
    <property type="entry name" value="TYPE3IMRPROT"/>
</dbReference>
<dbReference type="Proteomes" id="UP001596031">
    <property type="component" value="Unassembled WGS sequence"/>
</dbReference>
<keyword evidence="6 10" id="KW-1133">Transmembrane helix</keyword>
<evidence type="ECO:0000256" key="7">
    <source>
        <dbReference type="ARBA" id="ARBA00023136"/>
    </source>
</evidence>
<evidence type="ECO:0000256" key="10">
    <source>
        <dbReference type="RuleBase" id="RU362071"/>
    </source>
</evidence>
<organism evidence="11 12">
    <name type="scientific">Massilia jejuensis</name>
    <dbReference type="NCBI Taxonomy" id="648894"/>
    <lineage>
        <taxon>Bacteria</taxon>
        <taxon>Pseudomonadati</taxon>
        <taxon>Pseudomonadota</taxon>
        <taxon>Betaproteobacteria</taxon>
        <taxon>Burkholderiales</taxon>
        <taxon>Oxalobacteraceae</taxon>
        <taxon>Telluria group</taxon>
        <taxon>Massilia</taxon>
    </lineage>
</organism>
<evidence type="ECO:0000256" key="1">
    <source>
        <dbReference type="ARBA" id="ARBA00002578"/>
    </source>
</evidence>
<evidence type="ECO:0000313" key="11">
    <source>
        <dbReference type="EMBL" id="MFC5509590.1"/>
    </source>
</evidence>
<dbReference type="Pfam" id="PF01311">
    <property type="entry name" value="Bac_export_1"/>
    <property type="match status" value="1"/>
</dbReference>
<keyword evidence="8 10" id="KW-0975">Bacterial flagellum</keyword>
<feature type="transmembrane region" description="Helical" evidence="10">
    <location>
        <begin position="44"/>
        <end position="64"/>
    </location>
</feature>
<evidence type="ECO:0000256" key="5">
    <source>
        <dbReference type="ARBA" id="ARBA00022692"/>
    </source>
</evidence>
<evidence type="ECO:0000256" key="4">
    <source>
        <dbReference type="ARBA" id="ARBA00022475"/>
    </source>
</evidence>
<name>A0ABW0PAR5_9BURK</name>
<dbReference type="RefSeq" id="WP_379715487.1">
    <property type="nucleotide sequence ID" value="NZ_JBHSMS010000003.1"/>
</dbReference>
<dbReference type="NCBIfam" id="TIGR01400">
    <property type="entry name" value="fliR"/>
    <property type="match status" value="1"/>
</dbReference>
<reference evidence="12" key="1">
    <citation type="journal article" date="2019" name="Int. J. Syst. Evol. Microbiol.">
        <title>The Global Catalogue of Microorganisms (GCM) 10K type strain sequencing project: providing services to taxonomists for standard genome sequencing and annotation.</title>
        <authorList>
            <consortium name="The Broad Institute Genomics Platform"/>
            <consortium name="The Broad Institute Genome Sequencing Center for Infectious Disease"/>
            <person name="Wu L."/>
            <person name="Ma J."/>
        </authorList>
    </citation>
    <scope>NUCLEOTIDE SEQUENCE [LARGE SCALE GENOMIC DNA]</scope>
    <source>
        <strain evidence="12">CCUG 38813</strain>
    </source>
</reference>
<gene>
    <name evidence="11" type="primary">fliR</name>
    <name evidence="11" type="ORF">ACFPOU_00425</name>
</gene>
<dbReference type="InterPro" id="IPR002010">
    <property type="entry name" value="T3SS_IM_R"/>
</dbReference>
<evidence type="ECO:0000256" key="3">
    <source>
        <dbReference type="ARBA" id="ARBA00021717"/>
    </source>
</evidence>
<keyword evidence="12" id="KW-1185">Reference proteome</keyword>